<evidence type="ECO:0000256" key="1">
    <source>
        <dbReference type="ARBA" id="ARBA00004123"/>
    </source>
</evidence>
<evidence type="ECO:0000313" key="8">
    <source>
        <dbReference type="Proteomes" id="UP000694255"/>
    </source>
</evidence>
<dbReference type="Pfam" id="PF07524">
    <property type="entry name" value="Bromo_TP"/>
    <property type="match status" value="1"/>
</dbReference>
<dbReference type="OrthoDB" id="5402929at2759"/>
<feature type="domain" description="Bromodomain associated" evidence="6">
    <location>
        <begin position="3"/>
        <end position="80"/>
    </location>
</feature>
<gene>
    <name evidence="7" type="ORF">J8A68_003964</name>
</gene>
<evidence type="ECO:0000259" key="6">
    <source>
        <dbReference type="SMART" id="SM00576"/>
    </source>
</evidence>
<dbReference type="Proteomes" id="UP000694255">
    <property type="component" value="Unassembled WGS sequence"/>
</dbReference>
<name>A0A8J5UL26_9ASCO</name>
<feature type="compositionally biased region" description="Basic and acidic residues" evidence="5">
    <location>
        <begin position="327"/>
        <end position="336"/>
    </location>
</feature>
<evidence type="ECO:0000256" key="5">
    <source>
        <dbReference type="SAM" id="MobiDB-lite"/>
    </source>
</evidence>
<dbReference type="EMBL" id="JAGSYN010000172">
    <property type="protein sequence ID" value="KAG7662521.1"/>
    <property type="molecule type" value="Genomic_DNA"/>
</dbReference>
<dbReference type="RefSeq" id="XP_049262754.1">
    <property type="nucleotide sequence ID" value="XM_049407873.1"/>
</dbReference>
<reference evidence="7 8" key="1">
    <citation type="journal article" date="2021" name="DNA Res.">
        <title>Genome analysis of Candida subhashii reveals its hybrid nature and dual mitochondrial genome conformations.</title>
        <authorList>
            <person name="Mixao V."/>
            <person name="Hegedusova E."/>
            <person name="Saus E."/>
            <person name="Pryszcz L.P."/>
            <person name="Cillingova A."/>
            <person name="Nosek J."/>
            <person name="Gabaldon T."/>
        </authorList>
    </citation>
    <scope>NUCLEOTIDE SEQUENCE [LARGE SCALE GENOMIC DNA]</scope>
    <source>
        <strain evidence="7 8">CBS 10753</strain>
    </source>
</reference>
<organism evidence="7 8">
    <name type="scientific">[Candida] subhashii</name>
    <dbReference type="NCBI Taxonomy" id="561895"/>
    <lineage>
        <taxon>Eukaryota</taxon>
        <taxon>Fungi</taxon>
        <taxon>Dikarya</taxon>
        <taxon>Ascomycota</taxon>
        <taxon>Saccharomycotina</taxon>
        <taxon>Pichiomycetes</taxon>
        <taxon>Debaryomycetaceae</taxon>
        <taxon>Spathaspora</taxon>
    </lineage>
</organism>
<dbReference type="GeneID" id="73470764"/>
<keyword evidence="2" id="KW-0805">Transcription regulation</keyword>
<protein>
    <recommendedName>
        <fullName evidence="6">Bromodomain associated domain-containing protein</fullName>
    </recommendedName>
</protein>
<keyword evidence="4" id="KW-0539">Nucleus</keyword>
<comment type="caution">
    <text evidence="7">The sequence shown here is derived from an EMBL/GenBank/DDBJ whole genome shotgun (WGS) entry which is preliminary data.</text>
</comment>
<dbReference type="InterPro" id="IPR006565">
    <property type="entry name" value="BTP"/>
</dbReference>
<dbReference type="SMART" id="SM00576">
    <property type="entry name" value="BTP"/>
    <property type="match status" value="1"/>
</dbReference>
<keyword evidence="8" id="KW-1185">Reference proteome</keyword>
<dbReference type="CDD" id="cd00076">
    <property type="entry name" value="HFD_SF"/>
    <property type="match status" value="1"/>
</dbReference>
<evidence type="ECO:0000256" key="3">
    <source>
        <dbReference type="ARBA" id="ARBA00023163"/>
    </source>
</evidence>
<proteinExistence type="predicted"/>
<accession>A0A8J5UL26</accession>
<keyword evidence="3" id="KW-0804">Transcription</keyword>
<evidence type="ECO:0000313" key="7">
    <source>
        <dbReference type="EMBL" id="KAG7662521.1"/>
    </source>
</evidence>
<comment type="subcellular location">
    <subcellularLocation>
        <location evidence="1">Nucleus</location>
    </subcellularLocation>
</comment>
<sequence length="378" mass="44404">MEDSFNFMLLRISIAQILKASGFDKCKPSTLNIITDLYIQYFTKLIKTCLKCSQLRTRSNNVELQDITQALILIGSIKPNNILQLFDDTFEESKYNTKSMDSFVNWPLYNENFQTAKRLNELSDAYIKNLIEKRKLDLNDGETDQQRRKRKYKERQDYYNQLKLNDPDHHGHEDAEEEDDITSKDRLKWLNYLIEKDLKLGHDLKFLNTSDPIIDEFLKYQNNNKFHPVEIKNKDKRTSNLDRINQHLYNLHKNDYIVEEIEALEQPEEEATGNGQTQEEEQPVIKPSEELTSILPYNLQYNQHLLEDDLSKFLQDNDGSDEMDIDNGSHDHEHDDHVETNELVQDDNLLFDHGHDETHDGMIISDEGIGGDNNLMFM</sequence>
<dbReference type="GO" id="GO:0005634">
    <property type="term" value="C:nucleus"/>
    <property type="evidence" value="ECO:0007669"/>
    <property type="project" value="UniProtKB-SubCell"/>
</dbReference>
<evidence type="ECO:0000256" key="4">
    <source>
        <dbReference type="ARBA" id="ARBA00023242"/>
    </source>
</evidence>
<feature type="region of interest" description="Disordered" evidence="5">
    <location>
        <begin position="314"/>
        <end position="336"/>
    </location>
</feature>
<dbReference type="AlphaFoldDB" id="A0A8J5UL26"/>
<evidence type="ECO:0000256" key="2">
    <source>
        <dbReference type="ARBA" id="ARBA00023015"/>
    </source>
</evidence>